<dbReference type="Gene3D" id="3.40.50.1110">
    <property type="entry name" value="SGNH hydrolase"/>
    <property type="match status" value="1"/>
</dbReference>
<evidence type="ECO:0000259" key="2">
    <source>
        <dbReference type="Pfam" id="PF13472"/>
    </source>
</evidence>
<evidence type="ECO:0000256" key="1">
    <source>
        <dbReference type="SAM" id="Phobius"/>
    </source>
</evidence>
<evidence type="ECO:0000313" key="4">
    <source>
        <dbReference type="Proteomes" id="UP000198741"/>
    </source>
</evidence>
<dbReference type="CDD" id="cd01836">
    <property type="entry name" value="FeeA_FeeB_like"/>
    <property type="match status" value="1"/>
</dbReference>
<dbReference type="AlphaFoldDB" id="A0A1H0IG49"/>
<feature type="domain" description="SGNH hydrolase-type esterase" evidence="2">
    <location>
        <begin position="119"/>
        <end position="293"/>
    </location>
</feature>
<accession>A0A1H0IG49</accession>
<dbReference type="RefSeq" id="WP_157695126.1">
    <property type="nucleotide sequence ID" value="NZ_LT629710.1"/>
</dbReference>
<name>A0A1H0IG49_9ACTN</name>
<protein>
    <submittedName>
        <fullName evidence="3">Lysophospholipase L1</fullName>
    </submittedName>
</protein>
<organism evidence="3 4">
    <name type="scientific">Nakamurella panacisegetis</name>
    <dbReference type="NCBI Taxonomy" id="1090615"/>
    <lineage>
        <taxon>Bacteria</taxon>
        <taxon>Bacillati</taxon>
        <taxon>Actinomycetota</taxon>
        <taxon>Actinomycetes</taxon>
        <taxon>Nakamurellales</taxon>
        <taxon>Nakamurellaceae</taxon>
        <taxon>Nakamurella</taxon>
    </lineage>
</organism>
<keyword evidence="1" id="KW-0472">Membrane</keyword>
<dbReference type="SUPFAM" id="SSF52266">
    <property type="entry name" value="SGNH hydrolase"/>
    <property type="match status" value="1"/>
</dbReference>
<dbReference type="OrthoDB" id="9804395at2"/>
<dbReference type="EMBL" id="LT629710">
    <property type="protein sequence ID" value="SDO30394.1"/>
    <property type="molecule type" value="Genomic_DNA"/>
</dbReference>
<keyword evidence="1" id="KW-0812">Transmembrane</keyword>
<dbReference type="STRING" id="1090615.SAMN04515671_0493"/>
<proteinExistence type="predicted"/>
<dbReference type="Proteomes" id="UP000198741">
    <property type="component" value="Chromosome I"/>
</dbReference>
<reference evidence="3 4" key="1">
    <citation type="submission" date="2016-10" db="EMBL/GenBank/DDBJ databases">
        <authorList>
            <person name="de Groot N.N."/>
        </authorList>
    </citation>
    <scope>NUCLEOTIDE SEQUENCE [LARGE SCALE GENOMIC DNA]</scope>
    <source>
        <strain evidence="4">P4-7,KCTC 19426,CECT 7604</strain>
    </source>
</reference>
<evidence type="ECO:0000313" key="3">
    <source>
        <dbReference type="EMBL" id="SDO30394.1"/>
    </source>
</evidence>
<gene>
    <name evidence="3" type="ORF">SAMN04515671_0493</name>
</gene>
<dbReference type="InterPro" id="IPR013830">
    <property type="entry name" value="SGNH_hydro"/>
</dbReference>
<dbReference type="Pfam" id="PF13472">
    <property type="entry name" value="Lipase_GDSL_2"/>
    <property type="match status" value="1"/>
</dbReference>
<dbReference type="InterPro" id="IPR036514">
    <property type="entry name" value="SGNH_hydro_sf"/>
</dbReference>
<keyword evidence="1" id="KW-1133">Transmembrane helix</keyword>
<feature type="transmembrane region" description="Helical" evidence="1">
    <location>
        <begin position="21"/>
        <end position="45"/>
    </location>
</feature>
<sequence>MGQRSGAGVRVGNQRRGVSSRAIVATAAGIGVSAGLVGAALTALMTQARSTVRAIERAAVDSALADGLIASAAGMDRERIARLPVPAADGVYAADGALVPDVPPGERFGAARPLVLAMLGDSTSVGYGTRRAEEVPGVLLARGVAAALDRPVRLRTHGRSGSGAADLPRQLAEALPGAPDLAVIVVGANDIRDKVPPGRSADHLGDAVAALRAQRIPVVVGTCPDFGVIGPIPQPLRSVLHSWSVLLATLQERAVLAAGGRPVAIGRLVSPDFAHDPELFAGDRFHPSGAGYAKAVAALLPVAIQELRGTAAALDGDVVA</sequence>
<keyword evidence="4" id="KW-1185">Reference proteome</keyword>